<dbReference type="OrthoDB" id="661148at2759"/>
<dbReference type="RefSeq" id="XP_035350618.1">
    <property type="nucleotide sequence ID" value="XM_035494725.1"/>
</dbReference>
<name>A0A7H8RFT6_TALRU</name>
<evidence type="ECO:0000313" key="8">
    <source>
        <dbReference type="Proteomes" id="UP000509510"/>
    </source>
</evidence>
<evidence type="ECO:0000259" key="6">
    <source>
        <dbReference type="PROSITE" id="PS50135"/>
    </source>
</evidence>
<dbReference type="InterPro" id="IPR043145">
    <property type="entry name" value="Znf_ZZ_sf"/>
</dbReference>
<dbReference type="InterPro" id="IPR032350">
    <property type="entry name" value="Nbr1_FW"/>
</dbReference>
<dbReference type="InterPro" id="IPR000433">
    <property type="entry name" value="Znf_ZZ"/>
</dbReference>
<dbReference type="Proteomes" id="UP000509510">
    <property type="component" value="Chromosome VI"/>
</dbReference>
<dbReference type="KEGG" id="trg:TRUGW13939_11619"/>
<dbReference type="Gene3D" id="2.60.40.10">
    <property type="entry name" value="Immunoglobulins"/>
    <property type="match status" value="1"/>
</dbReference>
<organism evidence="7 8">
    <name type="scientific">Talaromyces rugulosus</name>
    <name type="common">Penicillium rugulosum</name>
    <dbReference type="NCBI Taxonomy" id="121627"/>
    <lineage>
        <taxon>Eukaryota</taxon>
        <taxon>Fungi</taxon>
        <taxon>Dikarya</taxon>
        <taxon>Ascomycota</taxon>
        <taxon>Pezizomycotina</taxon>
        <taxon>Eurotiomycetes</taxon>
        <taxon>Eurotiomycetidae</taxon>
        <taxon>Eurotiales</taxon>
        <taxon>Trichocomaceae</taxon>
        <taxon>Talaromyces</taxon>
        <taxon>Talaromyces sect. Islandici</taxon>
    </lineage>
</organism>
<dbReference type="Pfam" id="PF00569">
    <property type="entry name" value="ZZ"/>
    <property type="match status" value="2"/>
</dbReference>
<evidence type="ECO:0000313" key="7">
    <source>
        <dbReference type="EMBL" id="QKX64445.1"/>
    </source>
</evidence>
<protein>
    <recommendedName>
        <fullName evidence="6">ZZ-type domain-containing protein</fullName>
    </recommendedName>
</protein>
<keyword evidence="3" id="KW-0862">Zinc</keyword>
<dbReference type="SMART" id="SM00291">
    <property type="entry name" value="ZnF_ZZ"/>
    <property type="match status" value="4"/>
</dbReference>
<dbReference type="EMBL" id="CP055903">
    <property type="protein sequence ID" value="QKX64445.1"/>
    <property type="molecule type" value="Genomic_DNA"/>
</dbReference>
<dbReference type="InterPro" id="IPR013783">
    <property type="entry name" value="Ig-like_fold"/>
</dbReference>
<evidence type="ECO:0000256" key="1">
    <source>
        <dbReference type="ARBA" id="ARBA00022723"/>
    </source>
</evidence>
<evidence type="ECO:0000256" key="5">
    <source>
        <dbReference type="SAM" id="MobiDB-lite"/>
    </source>
</evidence>
<dbReference type="AlphaFoldDB" id="A0A7H8RFT6"/>
<dbReference type="SUPFAM" id="SSF57850">
    <property type="entry name" value="RING/U-box"/>
    <property type="match status" value="4"/>
</dbReference>
<feature type="compositionally biased region" description="Low complexity" evidence="5">
    <location>
        <begin position="498"/>
        <end position="518"/>
    </location>
</feature>
<proteinExistence type="predicted"/>
<evidence type="ECO:0000256" key="4">
    <source>
        <dbReference type="PROSITE-ProRule" id="PRU00228"/>
    </source>
</evidence>
<dbReference type="GeneID" id="55999096"/>
<dbReference type="CDD" id="cd02249">
    <property type="entry name" value="ZZ"/>
    <property type="match status" value="1"/>
</dbReference>
<keyword evidence="1" id="KW-0479">Metal-binding</keyword>
<dbReference type="GO" id="GO:0008270">
    <property type="term" value="F:zinc ion binding"/>
    <property type="evidence" value="ECO:0007669"/>
    <property type="project" value="UniProtKB-KW"/>
</dbReference>
<dbReference type="PANTHER" id="PTHR20930:SF0">
    <property type="entry name" value="PROTEIN ILRUN"/>
    <property type="match status" value="1"/>
</dbReference>
<dbReference type="Pfam" id="PF16158">
    <property type="entry name" value="N_BRCA1_IG"/>
    <property type="match status" value="1"/>
</dbReference>
<dbReference type="CDD" id="cd02340">
    <property type="entry name" value="ZZ_NBR1_like"/>
    <property type="match status" value="2"/>
</dbReference>
<keyword evidence="8" id="KW-1185">Reference proteome</keyword>
<keyword evidence="2 4" id="KW-0863">Zinc-finger</keyword>
<dbReference type="CDD" id="cd14947">
    <property type="entry name" value="NBR1_like"/>
    <property type="match status" value="1"/>
</dbReference>
<feature type="region of interest" description="Disordered" evidence="5">
    <location>
        <begin position="485"/>
        <end position="552"/>
    </location>
</feature>
<reference evidence="8" key="1">
    <citation type="submission" date="2020-06" db="EMBL/GenBank/DDBJ databases">
        <title>A chromosome-scale genome assembly of Talaromyces rugulosus W13939.</title>
        <authorList>
            <person name="Wang B."/>
            <person name="Guo L."/>
            <person name="Ye K."/>
            <person name="Wang L."/>
        </authorList>
    </citation>
    <scope>NUCLEOTIDE SEQUENCE [LARGE SCALE GENOMIC DNA]</scope>
    <source>
        <strain evidence="8">W13939</strain>
    </source>
</reference>
<dbReference type="PANTHER" id="PTHR20930">
    <property type="entry name" value="OVARIAN CARCINOMA ANTIGEN CA125-RELATED"/>
    <property type="match status" value="1"/>
</dbReference>
<feature type="region of interest" description="Disordered" evidence="5">
    <location>
        <begin position="710"/>
        <end position="764"/>
    </location>
</feature>
<feature type="domain" description="ZZ-type" evidence="6">
    <location>
        <begin position="354"/>
        <end position="406"/>
    </location>
</feature>
<evidence type="ECO:0000256" key="2">
    <source>
        <dbReference type="ARBA" id="ARBA00022771"/>
    </source>
</evidence>
<evidence type="ECO:0000256" key="3">
    <source>
        <dbReference type="ARBA" id="ARBA00022833"/>
    </source>
</evidence>
<dbReference type="PROSITE" id="PS50135">
    <property type="entry name" value="ZF_ZZ_2"/>
    <property type="match status" value="1"/>
</dbReference>
<feature type="compositionally biased region" description="Acidic residues" evidence="5">
    <location>
        <begin position="751"/>
        <end position="764"/>
    </location>
</feature>
<sequence length="781" mass="85035">MATPTPPAPPVGPDTLVTIKILQNESVNRRVKIPLRDLGARVFPQKIRQLLAIPPHFTLSLERYSDSAASYVQLDSENPAIYKQLYRAAKAKLKLRIKVTSSPTTPSAEAPAASILELPSQKEQASQRHSYLDTVLSSPLSNTMPQDAEASRSHGVAPLPLSFKPPQSAYALRFSKDDTANGSFCIDCNHCGRVISTDHYHCAICDDGDYDLCLGCVEAGVTCSGDEHWLLKRLVQNGLIKNSTTETLAPKRVQEPSVHKPSNDLQKSGCSKTAPLAKQAANIIAQALDVGDKRTCDACFREFPEAKMVTCNTCEDYDLCFACLLKNAHSHSHSFSAIQCGELASNNLPAGPVRHRALCDGCDKRIIGERHKCLACPDFDYCSSCIKAAHQTHPGHGFVPIYMPLPSSIQPQELHHNIYCDGPLCRNKTSATCIIGVRYKCAICHDTDFCQACEALPTNPHNRTHPLIKFQTGVRNVSVSTLGDDGFGGRQVVMGDRSAPVLPPTSTVVSQTSATQTTNEGEQNDEKAEEAEQPETHHQTAASVEEPEPVTTEEHGAYFTRDTVPDGTPIAPSHVFEQTWTLYNPGPLSWPVGTSVGYVGGDVMFNIDSDHPSSTQALRSAMSSNELTSPVGPSESANFTVTLKSPQQTGTAISYWRLKLQDGTPFGHKLWCDIKVVEEPQAVEDPVEEPAEIKSETALTESNMIFPKLEKESPVSSTHEAISTAPPAPPLSSSDERDILEDIESLKLEDVDTEDEPGFLTDDEYDILDASDQECLNGKHA</sequence>
<gene>
    <name evidence="7" type="ORF">TRUGW13939_11619</name>
</gene>
<accession>A0A7H8RFT6</accession>
<dbReference type="Gene3D" id="3.30.60.90">
    <property type="match status" value="4"/>
</dbReference>